<comment type="similarity">
    <text evidence="4 15">In the N-terminal section; belongs to the cytidine and deoxycytidylate deaminase family.</text>
</comment>
<dbReference type="EMBL" id="ABWP01000016">
    <property type="protein sequence ID" value="EEA85851.1"/>
    <property type="molecule type" value="Genomic_DNA"/>
</dbReference>
<dbReference type="GO" id="GO:0008270">
    <property type="term" value="F:zinc ion binding"/>
    <property type="evidence" value="ECO:0007669"/>
    <property type="project" value="InterPro"/>
</dbReference>
<keyword evidence="6 15" id="KW-0686">Riboflavin biosynthesis</keyword>
<evidence type="ECO:0000256" key="14">
    <source>
        <dbReference type="ARBA" id="ARBA00049886"/>
    </source>
</evidence>
<comment type="pathway">
    <text evidence="3 15">Cofactor biosynthesis; riboflavin biosynthesis; 5-amino-6-(D-ribitylamino)uracil from GTP: step 3/4.</text>
</comment>
<feature type="binding site" evidence="17">
    <location>
        <begin position="312"/>
        <end position="318"/>
    </location>
    <ligand>
        <name>NADP(+)</name>
        <dbReference type="ChEBI" id="CHEBI:58349"/>
    </ligand>
</feature>
<gene>
    <name evidence="20" type="primary">ribD</name>
    <name evidence="20" type="ORF">CLOHIR_00483</name>
</gene>
<evidence type="ECO:0000256" key="2">
    <source>
        <dbReference type="ARBA" id="ARBA00004882"/>
    </source>
</evidence>
<feature type="binding site" evidence="18">
    <location>
        <position position="68"/>
    </location>
    <ligand>
        <name>Zn(2+)</name>
        <dbReference type="ChEBI" id="CHEBI:29105"/>
        <note>catalytic</note>
    </ligand>
</feature>
<evidence type="ECO:0000256" key="11">
    <source>
        <dbReference type="ARBA" id="ARBA00023002"/>
    </source>
</evidence>
<dbReference type="SUPFAM" id="SSF53927">
    <property type="entry name" value="Cytidine deaminase-like"/>
    <property type="match status" value="1"/>
</dbReference>
<keyword evidence="8 15" id="KW-0378">Hydrolase</keyword>
<feature type="binding site" evidence="17">
    <location>
        <position position="186"/>
    </location>
    <ligand>
        <name>substrate</name>
    </ligand>
</feature>
<proteinExistence type="inferred from homology"/>
<dbReference type="InterPro" id="IPR002734">
    <property type="entry name" value="RibDG_C"/>
</dbReference>
<feature type="binding site" evidence="17">
    <location>
        <position position="310"/>
    </location>
    <ligand>
        <name>substrate</name>
    </ligand>
</feature>
<sequence length="384" mass="42866">MSWIAYYSRHFLFLGGVKMCECKYMQLALENAKKGVGFVNPNPMVGAVIVKNGKIIGEGYHKKYGGLHAERNALNNCSENPKDATMYVTLEPCCHYGKTPPCTDAIIENKIKKVVIASLDPNPKMSGKSLDILKKRGIKVEKGLLENEGDKLNETFRKFITTKKPFVLFKYAMTMDGKIATKINESKWITGEEARLNVQKTRHKYSGIMVGVDTVIIDNPMLNCKIENGLNPIRIICDTNLRTPIGSKIVSTAKEIPTIIATCSDDEIKKEQYIEKGCEILQIKIKKKKIDLQDLMSKLGEKKIDSILLEGGATLAWSAFERGIVDKIQAYIAPKIFGGNGKTAVLGEGIDFPKDAIMLKNSEIFRFGDDFMIESDVTYKCSQE</sequence>
<dbReference type="PANTHER" id="PTHR38011:SF7">
    <property type="entry name" value="2,5-DIAMINO-6-RIBOSYLAMINO-4(3H)-PYRIMIDINONE 5'-PHOSPHATE REDUCTASE"/>
    <property type="match status" value="1"/>
</dbReference>
<dbReference type="PROSITE" id="PS00903">
    <property type="entry name" value="CYT_DCMP_DEAMINASES_1"/>
    <property type="match status" value="1"/>
</dbReference>
<dbReference type="InterPro" id="IPR011549">
    <property type="entry name" value="RibD_C"/>
</dbReference>
<dbReference type="EC" id="3.5.4.26" evidence="15"/>
<keyword evidence="10 15" id="KW-0521">NADP</keyword>
<dbReference type="UniPathway" id="UPA00275">
    <property type="reaction ID" value="UER00401"/>
</dbReference>
<dbReference type="AlphaFoldDB" id="B6FX84"/>
<accession>B6FX84</accession>
<dbReference type="NCBIfam" id="TIGR00326">
    <property type="entry name" value="eubact_ribD"/>
    <property type="match status" value="1"/>
</dbReference>
<keyword evidence="7 15" id="KW-0479">Metal-binding</keyword>
<keyword evidence="21" id="KW-1185">Reference proteome</keyword>
<evidence type="ECO:0000256" key="13">
    <source>
        <dbReference type="ARBA" id="ARBA00049861"/>
    </source>
</evidence>
<evidence type="ECO:0000256" key="5">
    <source>
        <dbReference type="ARBA" id="ARBA00007417"/>
    </source>
</evidence>
<feature type="binding site" evidence="17">
    <location>
        <position position="172"/>
    </location>
    <ligand>
        <name>NADP(+)</name>
        <dbReference type="ChEBI" id="CHEBI:58349"/>
    </ligand>
</feature>
<evidence type="ECO:0000259" key="19">
    <source>
        <dbReference type="PROSITE" id="PS51747"/>
    </source>
</evidence>
<dbReference type="InterPro" id="IPR024072">
    <property type="entry name" value="DHFR-like_dom_sf"/>
</dbReference>
<feature type="binding site" evidence="17">
    <location>
        <position position="202"/>
    </location>
    <ligand>
        <name>substrate</name>
    </ligand>
</feature>
<dbReference type="Pfam" id="PF00383">
    <property type="entry name" value="dCMP_cyt_deam_1"/>
    <property type="match status" value="1"/>
</dbReference>
<dbReference type="InterPro" id="IPR002125">
    <property type="entry name" value="CMP_dCMP_dom"/>
</dbReference>
<evidence type="ECO:0000256" key="12">
    <source>
        <dbReference type="ARBA" id="ARBA00023268"/>
    </source>
</evidence>
<dbReference type="Proteomes" id="UP000003178">
    <property type="component" value="Unassembled WGS sequence"/>
</dbReference>
<evidence type="ECO:0000256" key="17">
    <source>
        <dbReference type="PIRSR" id="PIRSR006769-2"/>
    </source>
</evidence>
<evidence type="ECO:0000256" key="16">
    <source>
        <dbReference type="PIRSR" id="PIRSR006769-1"/>
    </source>
</evidence>
<dbReference type="Pfam" id="PF01872">
    <property type="entry name" value="RibD_C"/>
    <property type="match status" value="1"/>
</dbReference>
<dbReference type="SUPFAM" id="SSF53597">
    <property type="entry name" value="Dihydrofolate reductase-like"/>
    <property type="match status" value="1"/>
</dbReference>
<dbReference type="EC" id="1.1.1.193" evidence="15"/>
<comment type="caution">
    <text evidence="20">The sequence shown here is derived from an EMBL/GenBank/DDBJ whole genome shotgun (WGS) entry which is preliminary data.</text>
</comment>
<dbReference type="GO" id="GO:0050661">
    <property type="term" value="F:NADP binding"/>
    <property type="evidence" value="ECO:0007669"/>
    <property type="project" value="InterPro"/>
</dbReference>
<evidence type="ECO:0000256" key="1">
    <source>
        <dbReference type="ARBA" id="ARBA00002151"/>
    </source>
</evidence>
<dbReference type="eggNOG" id="COG1985">
    <property type="taxonomic scope" value="Bacteria"/>
</dbReference>
<dbReference type="Gene3D" id="3.40.430.10">
    <property type="entry name" value="Dihydrofolate Reductase, subunit A"/>
    <property type="match status" value="1"/>
</dbReference>
<evidence type="ECO:0000256" key="10">
    <source>
        <dbReference type="ARBA" id="ARBA00022857"/>
    </source>
</evidence>
<name>B6FX84_PEPHT</name>
<dbReference type="STRING" id="500633.CLOHIR_00483"/>
<evidence type="ECO:0000256" key="7">
    <source>
        <dbReference type="ARBA" id="ARBA00022723"/>
    </source>
</evidence>
<feature type="binding site" evidence="18">
    <location>
        <position position="102"/>
    </location>
    <ligand>
        <name>Zn(2+)</name>
        <dbReference type="ChEBI" id="CHEBI:29105"/>
        <note>catalytic</note>
    </ligand>
</feature>
<evidence type="ECO:0000313" key="21">
    <source>
        <dbReference type="Proteomes" id="UP000003178"/>
    </source>
</evidence>
<feature type="binding site" evidence="17">
    <location>
        <position position="188"/>
    </location>
    <ligand>
        <name>NADP(+)</name>
        <dbReference type="ChEBI" id="CHEBI:58349"/>
    </ligand>
</feature>
<dbReference type="InterPro" id="IPR004794">
    <property type="entry name" value="Eubact_RibD"/>
</dbReference>
<keyword evidence="11 15" id="KW-0560">Oxidoreductase</keyword>
<feature type="binding site" evidence="18">
    <location>
        <position position="93"/>
    </location>
    <ligand>
        <name>Zn(2+)</name>
        <dbReference type="ChEBI" id="CHEBI:29105"/>
        <note>catalytic</note>
    </ligand>
</feature>
<dbReference type="Gene3D" id="3.40.140.10">
    <property type="entry name" value="Cytidine Deaminase, domain 2"/>
    <property type="match status" value="1"/>
</dbReference>
<feature type="binding site" evidence="17">
    <location>
        <position position="239"/>
    </location>
    <ligand>
        <name>NADP(+)</name>
        <dbReference type="ChEBI" id="CHEBI:58349"/>
    </ligand>
</feature>
<feature type="active site" description="Proton donor" evidence="16">
    <location>
        <position position="70"/>
    </location>
</feature>
<dbReference type="PANTHER" id="PTHR38011">
    <property type="entry name" value="DIHYDROFOLATE REDUCTASE FAMILY PROTEIN (AFU_ORTHOLOGUE AFUA_8G06820)"/>
    <property type="match status" value="1"/>
</dbReference>
<dbReference type="CDD" id="cd01284">
    <property type="entry name" value="Riboflavin_deaminase-reductase"/>
    <property type="match status" value="1"/>
</dbReference>
<dbReference type="GO" id="GO:0008835">
    <property type="term" value="F:diaminohydroxyphosphoribosylaminopyrimidine deaminase activity"/>
    <property type="evidence" value="ECO:0007669"/>
    <property type="project" value="UniProtKB-EC"/>
</dbReference>
<dbReference type="HOGENOM" id="CLU_036590_1_2_9"/>
<feature type="domain" description="CMP/dCMP-type deaminase" evidence="19">
    <location>
        <begin position="19"/>
        <end position="140"/>
    </location>
</feature>
<dbReference type="InterPro" id="IPR050765">
    <property type="entry name" value="Riboflavin_Biosynth_HTPR"/>
</dbReference>
<keyword evidence="9 15" id="KW-0862">Zinc</keyword>
<feature type="binding site" evidence="17">
    <location>
        <position position="222"/>
    </location>
    <ligand>
        <name>substrate</name>
    </ligand>
</feature>
<dbReference type="NCBIfam" id="TIGR00227">
    <property type="entry name" value="ribD_Cterm"/>
    <property type="match status" value="1"/>
</dbReference>
<comment type="cofactor">
    <cofactor evidence="15 18">
        <name>Zn(2+)</name>
        <dbReference type="ChEBI" id="CHEBI:29105"/>
    </cofactor>
    <text evidence="15 18">Binds 1 zinc ion.</text>
</comment>
<evidence type="ECO:0000313" key="20">
    <source>
        <dbReference type="EMBL" id="EEA85851.1"/>
    </source>
</evidence>
<evidence type="ECO:0000256" key="3">
    <source>
        <dbReference type="ARBA" id="ARBA00004910"/>
    </source>
</evidence>
<dbReference type="GO" id="GO:0008703">
    <property type="term" value="F:5-amino-6-(5-phosphoribosylamino)uracil reductase activity"/>
    <property type="evidence" value="ECO:0007669"/>
    <property type="project" value="UniProtKB-EC"/>
</dbReference>
<organism evidence="20 21">
    <name type="scientific">Peptacetobacter hiranonis (strain DSM 13275 / JCM 10541 / KCTC 15199 / TO-931)</name>
    <name type="common">Clostridium hiranonis</name>
    <dbReference type="NCBI Taxonomy" id="500633"/>
    <lineage>
        <taxon>Bacteria</taxon>
        <taxon>Bacillati</taxon>
        <taxon>Bacillota</taxon>
        <taxon>Clostridia</taxon>
        <taxon>Peptostreptococcales</taxon>
        <taxon>Peptostreptococcaceae</taxon>
        <taxon>Peptacetobacter</taxon>
    </lineage>
</organism>
<feature type="binding site" evidence="17">
    <location>
        <position position="218"/>
    </location>
    <ligand>
        <name>NADP(+)</name>
        <dbReference type="ChEBI" id="CHEBI:58349"/>
    </ligand>
</feature>
<comment type="similarity">
    <text evidence="5 15">In the C-terminal section; belongs to the HTP reductase family.</text>
</comment>
<dbReference type="InterPro" id="IPR016193">
    <property type="entry name" value="Cytidine_deaminase-like"/>
</dbReference>
<reference evidence="20 21" key="2">
    <citation type="submission" date="2008-10" db="EMBL/GenBank/DDBJ databases">
        <title>Draft genome sequence of Clostridium hiranonis (DSM 13275).</title>
        <authorList>
            <person name="Sudarsanam P."/>
            <person name="Ley R."/>
            <person name="Guruge J."/>
            <person name="Turnbaugh P.J."/>
            <person name="Mahowald M."/>
            <person name="Liep D."/>
            <person name="Gordon J."/>
        </authorList>
    </citation>
    <scope>NUCLEOTIDE SEQUENCE [LARGE SCALE GENOMIC DNA]</scope>
    <source>
        <strain evidence="20 21">DSM 13275</strain>
    </source>
</reference>
<protein>
    <recommendedName>
        <fullName evidence="15">Riboflavin biosynthesis protein RibD</fullName>
    </recommendedName>
    <domain>
        <recommendedName>
            <fullName evidence="15">Diaminohydroxyphosphoribosylaminopyrimidine deaminase</fullName>
            <shortName evidence="15">DRAP deaminase</shortName>
            <ecNumber evidence="15">3.5.4.26</ecNumber>
        </recommendedName>
        <alternativeName>
            <fullName evidence="15">Riboflavin-specific deaminase</fullName>
        </alternativeName>
    </domain>
    <domain>
        <recommendedName>
            <fullName evidence="15">5-amino-6-(5-phosphoribosylamino)uracil reductase</fullName>
            <ecNumber evidence="15">1.1.1.193</ecNumber>
        </recommendedName>
        <alternativeName>
            <fullName evidence="15">HTP reductase</fullName>
        </alternativeName>
    </domain>
</protein>
<dbReference type="eggNOG" id="COG0117">
    <property type="taxonomic scope" value="Bacteria"/>
</dbReference>
<comment type="function">
    <text evidence="1 15">Converts 2,5-diamino-6-(ribosylamino)-4(3h)-pyrimidinone 5'-phosphate into 5-amino-6-(ribosylamino)-2,4(1h,3h)-pyrimidinedione 5'-phosphate.</text>
</comment>
<evidence type="ECO:0000256" key="4">
    <source>
        <dbReference type="ARBA" id="ARBA00005259"/>
    </source>
</evidence>
<keyword evidence="12" id="KW-0511">Multifunctional enzyme</keyword>
<comment type="catalytic activity">
    <reaction evidence="14 15">
        <text>2,5-diamino-6-hydroxy-4-(5-phosphoribosylamino)-pyrimidine + H2O + H(+) = 5-amino-6-(5-phospho-D-ribosylamino)uracil + NH4(+)</text>
        <dbReference type="Rhea" id="RHEA:21868"/>
        <dbReference type="ChEBI" id="CHEBI:15377"/>
        <dbReference type="ChEBI" id="CHEBI:15378"/>
        <dbReference type="ChEBI" id="CHEBI:28938"/>
        <dbReference type="ChEBI" id="CHEBI:58453"/>
        <dbReference type="ChEBI" id="CHEBI:58614"/>
        <dbReference type="EC" id="3.5.4.26"/>
    </reaction>
</comment>
<dbReference type="GO" id="GO:0009231">
    <property type="term" value="P:riboflavin biosynthetic process"/>
    <property type="evidence" value="ECO:0007669"/>
    <property type="project" value="UniProtKB-UniPathway"/>
</dbReference>
<evidence type="ECO:0000256" key="18">
    <source>
        <dbReference type="PIRSR" id="PIRSR006769-3"/>
    </source>
</evidence>
<comment type="catalytic activity">
    <reaction evidence="13 15">
        <text>5-amino-6-(5-phospho-D-ribitylamino)uracil + NADP(+) = 5-amino-6-(5-phospho-D-ribosylamino)uracil + NADPH + H(+)</text>
        <dbReference type="Rhea" id="RHEA:17845"/>
        <dbReference type="ChEBI" id="CHEBI:15378"/>
        <dbReference type="ChEBI" id="CHEBI:57783"/>
        <dbReference type="ChEBI" id="CHEBI:58349"/>
        <dbReference type="ChEBI" id="CHEBI:58421"/>
        <dbReference type="ChEBI" id="CHEBI:58453"/>
        <dbReference type="EC" id="1.1.1.193"/>
    </reaction>
</comment>
<comment type="pathway">
    <text evidence="2 15">Cofactor biosynthesis; riboflavin biosynthesis; 5-amino-6-(D-ribitylamino)uracil from GTP: step 2/4.</text>
</comment>
<dbReference type="InterPro" id="IPR016192">
    <property type="entry name" value="APOBEC/CMP_deaminase_Zn-bd"/>
</dbReference>
<dbReference type="PIRSF" id="PIRSF006769">
    <property type="entry name" value="RibD"/>
    <property type="match status" value="1"/>
</dbReference>
<reference evidence="20 21" key="1">
    <citation type="submission" date="2008-09" db="EMBL/GenBank/DDBJ databases">
        <authorList>
            <person name="Fulton L."/>
            <person name="Clifton S."/>
            <person name="Fulton B."/>
            <person name="Xu J."/>
            <person name="Minx P."/>
            <person name="Pepin K.H."/>
            <person name="Johnson M."/>
            <person name="Thiruvilangam P."/>
            <person name="Bhonagiri V."/>
            <person name="Nash W.E."/>
            <person name="Mardis E.R."/>
            <person name="Wilson R.K."/>
        </authorList>
    </citation>
    <scope>NUCLEOTIDE SEQUENCE [LARGE SCALE GENOMIC DNA]</scope>
    <source>
        <strain evidence="20 21">DSM 13275</strain>
    </source>
</reference>
<evidence type="ECO:0000256" key="9">
    <source>
        <dbReference type="ARBA" id="ARBA00022833"/>
    </source>
</evidence>
<evidence type="ECO:0000256" key="8">
    <source>
        <dbReference type="ARBA" id="ARBA00022801"/>
    </source>
</evidence>
<evidence type="ECO:0000256" key="6">
    <source>
        <dbReference type="ARBA" id="ARBA00022619"/>
    </source>
</evidence>
<dbReference type="FunFam" id="3.40.140.10:FF:000025">
    <property type="entry name" value="Riboflavin biosynthesis protein RibD"/>
    <property type="match status" value="1"/>
</dbReference>
<evidence type="ECO:0000256" key="15">
    <source>
        <dbReference type="PIRNR" id="PIRNR006769"/>
    </source>
</evidence>
<feature type="binding site" evidence="17">
    <location>
        <position position="214"/>
    </location>
    <ligand>
        <name>NADP(+)</name>
        <dbReference type="ChEBI" id="CHEBI:58349"/>
    </ligand>
</feature>
<dbReference type="PROSITE" id="PS51747">
    <property type="entry name" value="CYT_DCMP_DEAMINASES_2"/>
    <property type="match status" value="1"/>
</dbReference>